<dbReference type="Pfam" id="PF23562">
    <property type="entry name" value="AMP-binding_C_3"/>
    <property type="match status" value="1"/>
</dbReference>
<dbReference type="EMBL" id="CP104003">
    <property type="protein sequence ID" value="UWM53631.1"/>
    <property type="molecule type" value="Genomic_DNA"/>
</dbReference>
<evidence type="ECO:0000259" key="3">
    <source>
        <dbReference type="Pfam" id="PF00501"/>
    </source>
</evidence>
<dbReference type="AlphaFoldDB" id="A0A9E7R0V7"/>
<dbReference type="PROSITE" id="PS00455">
    <property type="entry name" value="AMP_BINDING"/>
    <property type="match status" value="1"/>
</dbReference>
<dbReference type="GO" id="GO:0016020">
    <property type="term" value="C:membrane"/>
    <property type="evidence" value="ECO:0007669"/>
    <property type="project" value="TreeGrafter"/>
</dbReference>
<feature type="domain" description="AMP-dependent synthetase/ligase" evidence="3">
    <location>
        <begin position="41"/>
        <end position="423"/>
    </location>
</feature>
<dbReference type="Gene3D" id="3.40.50.12780">
    <property type="entry name" value="N-terminal domain of ligase-like"/>
    <property type="match status" value="1"/>
</dbReference>
<dbReference type="InterPro" id="IPR042099">
    <property type="entry name" value="ANL_N_sf"/>
</dbReference>
<dbReference type="GO" id="GO:0005524">
    <property type="term" value="F:ATP binding"/>
    <property type="evidence" value="ECO:0007669"/>
    <property type="project" value="UniProtKB-KW"/>
</dbReference>
<sequence>MAVETAGTEVTEGRASEEGVRVGDPIVVPEGPLCAWYLDRTERYADLPAAKFRDDGGEWTTRSYTELLEEAAEVAGGLLELADPGDRVAISAETRYEWSVVDMATVLARLVLVPVYPSFSPEQMAFVVEDAGAKVLIRESEVPGEVTDVVDHVLDLEDLPRAEFDVESAPGLDAADEDVHTLVYTSGTTGMPKGCELTHTNFLAEMEMAIVAMPEQPPGTIGTAFLPLNHIYQRMAHYSGMNQGFCSAYMDVKNLLEDFGEIRPNVVPSVPRVYRRMYDGIREAVSEEEGAKRRIAEWAMGVAIEYGEALERGNPGSVLRAKHALADRLVLSTFRERLGVDEIAYAITGAASIDAEVLYFFWGMGVPLLEGYGATETTAGLTFNRIDNFHPGTVGEPMPGTEVKLGPENEVLGRGPQIMKGYWNNPDATADALDEDGWYHTGDVGEWQDDHLKIVDRMKRLQVLDTGKNIYPAPIEDHLRSSQYVEEAMVVAEGRKYVTALVQPNFGALLKFADAEGIDYDERAVVRDEMDNVNAVPESLVEHPSVVELLDGEVAEANTHLADYERVKKTRLVPRAFSVEEDELTPTLKKRRRDIEANWEAEIESMYVE</sequence>
<organism evidence="4 5">
    <name type="scientific">Salinirubellus salinus</name>
    <dbReference type="NCBI Taxonomy" id="1364945"/>
    <lineage>
        <taxon>Archaea</taxon>
        <taxon>Methanobacteriati</taxon>
        <taxon>Methanobacteriota</taxon>
        <taxon>Stenosarchaea group</taxon>
        <taxon>Halobacteria</taxon>
        <taxon>Halobacteriales</taxon>
        <taxon>Natronomonadaceae</taxon>
        <taxon>Salinirubellus</taxon>
    </lineage>
</organism>
<evidence type="ECO:0000256" key="2">
    <source>
        <dbReference type="ARBA" id="ARBA00022840"/>
    </source>
</evidence>
<dbReference type="Proteomes" id="UP001057580">
    <property type="component" value="Chromosome"/>
</dbReference>
<evidence type="ECO:0000256" key="1">
    <source>
        <dbReference type="ARBA" id="ARBA00022741"/>
    </source>
</evidence>
<dbReference type="RefSeq" id="WP_260592625.1">
    <property type="nucleotide sequence ID" value="NZ_CP104003.1"/>
</dbReference>
<dbReference type="InterPro" id="IPR020845">
    <property type="entry name" value="AMP-binding_CS"/>
</dbReference>
<evidence type="ECO:0000313" key="4">
    <source>
        <dbReference type="EMBL" id="UWM53631.1"/>
    </source>
</evidence>
<dbReference type="CDD" id="cd05907">
    <property type="entry name" value="VL_LC_FACS_like"/>
    <property type="match status" value="1"/>
</dbReference>
<accession>A0A9E7R0V7</accession>
<dbReference type="InterPro" id="IPR000873">
    <property type="entry name" value="AMP-dep_synth/lig_dom"/>
</dbReference>
<keyword evidence="4" id="KW-0436">Ligase</keyword>
<dbReference type="SUPFAM" id="SSF56801">
    <property type="entry name" value="Acetyl-CoA synthetase-like"/>
    <property type="match status" value="1"/>
</dbReference>
<dbReference type="KEGG" id="ssai:N0B31_15990"/>
<proteinExistence type="predicted"/>
<dbReference type="PANTHER" id="PTHR43272:SF33">
    <property type="entry name" value="AMP-BINDING DOMAIN-CONTAINING PROTEIN-RELATED"/>
    <property type="match status" value="1"/>
</dbReference>
<dbReference type="Pfam" id="PF00501">
    <property type="entry name" value="AMP-binding"/>
    <property type="match status" value="1"/>
</dbReference>
<reference evidence="4" key="1">
    <citation type="submission" date="2022-09" db="EMBL/GenBank/DDBJ databases">
        <title>Diverse halophilic archaea isolated from saline environments.</title>
        <authorList>
            <person name="Cui H.-L."/>
        </authorList>
    </citation>
    <scope>NUCLEOTIDE SEQUENCE</scope>
    <source>
        <strain evidence="4">ZS-35-S2</strain>
    </source>
</reference>
<name>A0A9E7R0V7_9EURY</name>
<dbReference type="PANTHER" id="PTHR43272">
    <property type="entry name" value="LONG-CHAIN-FATTY-ACID--COA LIGASE"/>
    <property type="match status" value="1"/>
</dbReference>
<dbReference type="GeneID" id="74943954"/>
<evidence type="ECO:0000313" key="5">
    <source>
        <dbReference type="Proteomes" id="UP001057580"/>
    </source>
</evidence>
<keyword evidence="1" id="KW-0547">Nucleotide-binding</keyword>
<gene>
    <name evidence="4" type="ORF">N0B31_15990</name>
</gene>
<keyword evidence="2" id="KW-0067">ATP-binding</keyword>
<protein>
    <submittedName>
        <fullName evidence="4">Long-chain fatty acid--CoA ligase</fullName>
    </submittedName>
</protein>
<dbReference type="GO" id="GO:0004467">
    <property type="term" value="F:long-chain fatty acid-CoA ligase activity"/>
    <property type="evidence" value="ECO:0007669"/>
    <property type="project" value="TreeGrafter"/>
</dbReference>
<keyword evidence="5" id="KW-1185">Reference proteome</keyword>